<dbReference type="Proteomes" id="UP000620670">
    <property type="component" value="Unassembled WGS sequence"/>
</dbReference>
<accession>A0ABS0XXV8</accession>
<comment type="caution">
    <text evidence="1">The sequence shown here is derived from an EMBL/GenBank/DDBJ whole genome shotgun (WGS) entry which is preliminary data.</text>
</comment>
<dbReference type="EMBL" id="JAELXT010000003">
    <property type="protein sequence ID" value="MBJ6124864.1"/>
    <property type="molecule type" value="Genomic_DNA"/>
</dbReference>
<protein>
    <submittedName>
        <fullName evidence="1">Uncharacterized protein</fullName>
    </submittedName>
</protein>
<gene>
    <name evidence="1" type="ORF">JAO75_05510</name>
</gene>
<evidence type="ECO:0000313" key="1">
    <source>
        <dbReference type="EMBL" id="MBJ6124864.1"/>
    </source>
</evidence>
<reference evidence="2" key="1">
    <citation type="submission" date="2020-12" db="EMBL/GenBank/DDBJ databases">
        <title>Hymenobacter sp.</title>
        <authorList>
            <person name="Kim M.K."/>
        </authorList>
    </citation>
    <scope>NUCLEOTIDE SEQUENCE [LARGE SCALE GENOMIC DNA]</scope>
    <source>
        <strain evidence="2">BT325</strain>
    </source>
</reference>
<name>A0ABS0XXV8_9HYPH</name>
<organism evidence="1 2">
    <name type="scientific">Microvirga splendida</name>
    <dbReference type="NCBI Taxonomy" id="2795727"/>
    <lineage>
        <taxon>Bacteria</taxon>
        <taxon>Pseudomonadati</taxon>
        <taxon>Pseudomonadota</taxon>
        <taxon>Alphaproteobacteria</taxon>
        <taxon>Hyphomicrobiales</taxon>
        <taxon>Methylobacteriaceae</taxon>
        <taxon>Microvirga</taxon>
    </lineage>
</organism>
<evidence type="ECO:0000313" key="2">
    <source>
        <dbReference type="Proteomes" id="UP000620670"/>
    </source>
</evidence>
<keyword evidence="2" id="KW-1185">Reference proteome</keyword>
<proteinExistence type="predicted"/>
<sequence>MRSTGASLDVIVTPTSEGRAWNLTDLLGRPMGRIEEAYAQQFTVHPAGHALETMAGIERGPFASLDAALAAIEKHTRGVCRRNPGEDQP</sequence>